<evidence type="ECO:0000256" key="1">
    <source>
        <dbReference type="ARBA" id="ARBA00004429"/>
    </source>
</evidence>
<dbReference type="InterPro" id="IPR012549">
    <property type="entry name" value="EptA-like_N"/>
</dbReference>
<name>A0A0F9SZB0_9ZZZZ</name>
<reference evidence="11" key="1">
    <citation type="journal article" date="2015" name="Nature">
        <title>Complex archaea that bridge the gap between prokaryotes and eukaryotes.</title>
        <authorList>
            <person name="Spang A."/>
            <person name="Saw J.H."/>
            <person name="Jorgensen S.L."/>
            <person name="Zaremba-Niedzwiedzka K."/>
            <person name="Martijn J."/>
            <person name="Lind A.E."/>
            <person name="van Eijk R."/>
            <person name="Schleper C."/>
            <person name="Guy L."/>
            <person name="Ettema T.J."/>
        </authorList>
    </citation>
    <scope>NUCLEOTIDE SEQUENCE</scope>
</reference>
<feature type="domain" description="Sulfatase N-terminal" evidence="9">
    <location>
        <begin position="232"/>
        <end position="516"/>
    </location>
</feature>
<dbReference type="Pfam" id="PF00884">
    <property type="entry name" value="Sulfatase"/>
    <property type="match status" value="1"/>
</dbReference>
<dbReference type="PANTHER" id="PTHR30443">
    <property type="entry name" value="INNER MEMBRANE PROTEIN"/>
    <property type="match status" value="1"/>
</dbReference>
<organism evidence="11">
    <name type="scientific">marine sediment metagenome</name>
    <dbReference type="NCBI Taxonomy" id="412755"/>
    <lineage>
        <taxon>unclassified sequences</taxon>
        <taxon>metagenomes</taxon>
        <taxon>ecological metagenomes</taxon>
    </lineage>
</organism>
<comment type="subcellular location">
    <subcellularLocation>
        <location evidence="1">Cell inner membrane</location>
        <topology evidence="1">Multi-pass membrane protein</topology>
    </subcellularLocation>
</comment>
<feature type="transmembrane region" description="Helical" evidence="8">
    <location>
        <begin position="7"/>
        <end position="27"/>
    </location>
</feature>
<evidence type="ECO:0000256" key="5">
    <source>
        <dbReference type="ARBA" id="ARBA00022692"/>
    </source>
</evidence>
<evidence type="ECO:0000256" key="4">
    <source>
        <dbReference type="ARBA" id="ARBA00022679"/>
    </source>
</evidence>
<evidence type="ECO:0000256" key="2">
    <source>
        <dbReference type="ARBA" id="ARBA00022475"/>
    </source>
</evidence>
<dbReference type="NCBIfam" id="NF028537">
    <property type="entry name" value="P_eth_NH2_trans"/>
    <property type="match status" value="1"/>
</dbReference>
<feature type="transmembrane region" description="Helical" evidence="8">
    <location>
        <begin position="47"/>
        <end position="67"/>
    </location>
</feature>
<dbReference type="GO" id="GO:0016776">
    <property type="term" value="F:phosphotransferase activity, phosphate group as acceptor"/>
    <property type="evidence" value="ECO:0007669"/>
    <property type="project" value="TreeGrafter"/>
</dbReference>
<dbReference type="SUPFAM" id="SSF53649">
    <property type="entry name" value="Alkaline phosphatase-like"/>
    <property type="match status" value="1"/>
</dbReference>
<sequence length="538" mass="60772">MMKKLSFFNYSPNLLIIATVLFIIVTGNSTFFEQVNSVYPWQDNQGFIIALTLVVMSVLTIIVSFFSIIIPVRIVLSSLLLLSAMAGYYTDSFGTIIDNVMIQNIAETNIDEATDLLSFEYFLTVLLLAIVPIACLFMVKIDKSSWTKNCWLQISNTIMALGVITVSLYIFSAQFTNFFREHKPLRFYLNPIYPIYSTGFFLKDVLEQQENNEFLMVVNSANDIDKESHKKLYIVIVGETVHAGNLSINGYKRETTPLLAQRDDLISFDKFYACGTSTAISVPCMFSFDNRESFDNKKARRTQNVLDVISKAGVSVLWRDNNSSSKGVADRVEYQNFKSPELNSVCDIECRDIGMLDGLQGYIDDQEGSVLIVLHQMGNHGPAYYKRYPKDFEKFTPACQTSELSACETSEIVNAYDNAILYTDYFINETINLLEENNTNFETAMFYIGDHGESLGKNGLYLHGMPYMLAPEEQTHVPLIAWFGSSSHVDMESTVKQSKKESSHDAFSFSLLHALNISTDMSLPEKAPSPLFVTQEEE</sequence>
<evidence type="ECO:0000259" key="9">
    <source>
        <dbReference type="Pfam" id="PF00884"/>
    </source>
</evidence>
<keyword evidence="3" id="KW-0997">Cell inner membrane</keyword>
<comment type="caution">
    <text evidence="11">The sequence shown here is derived from an EMBL/GenBank/DDBJ whole genome shotgun (WGS) entry which is preliminary data.</text>
</comment>
<dbReference type="Gene3D" id="3.40.720.10">
    <property type="entry name" value="Alkaline Phosphatase, subunit A"/>
    <property type="match status" value="1"/>
</dbReference>
<evidence type="ECO:0000256" key="3">
    <source>
        <dbReference type="ARBA" id="ARBA00022519"/>
    </source>
</evidence>
<dbReference type="GO" id="GO:0009244">
    <property type="term" value="P:lipopolysaccharide core region biosynthetic process"/>
    <property type="evidence" value="ECO:0007669"/>
    <property type="project" value="TreeGrafter"/>
</dbReference>
<dbReference type="InterPro" id="IPR017850">
    <property type="entry name" value="Alkaline_phosphatase_core_sf"/>
</dbReference>
<accession>A0A0F9SZB0</accession>
<feature type="transmembrane region" description="Helical" evidence="8">
    <location>
        <begin position="151"/>
        <end position="171"/>
    </location>
</feature>
<dbReference type="CDD" id="cd16017">
    <property type="entry name" value="LptA"/>
    <property type="match status" value="1"/>
</dbReference>
<dbReference type="InterPro" id="IPR000917">
    <property type="entry name" value="Sulfatase_N"/>
</dbReference>
<dbReference type="InterPro" id="IPR040423">
    <property type="entry name" value="PEA_transferase"/>
</dbReference>
<feature type="transmembrane region" description="Helical" evidence="8">
    <location>
        <begin position="74"/>
        <end position="90"/>
    </location>
</feature>
<evidence type="ECO:0000256" key="8">
    <source>
        <dbReference type="SAM" id="Phobius"/>
    </source>
</evidence>
<keyword evidence="4" id="KW-0808">Transferase</keyword>
<evidence type="ECO:0000313" key="11">
    <source>
        <dbReference type="EMBL" id="KKN42211.1"/>
    </source>
</evidence>
<keyword evidence="2" id="KW-1003">Cell membrane</keyword>
<dbReference type="Pfam" id="PF08019">
    <property type="entry name" value="EptA_B_N"/>
    <property type="match status" value="1"/>
</dbReference>
<protein>
    <recommendedName>
        <fullName evidence="12">Sulfatase N-terminal domain-containing protein</fullName>
    </recommendedName>
</protein>
<dbReference type="InterPro" id="IPR058130">
    <property type="entry name" value="PEA_transf_C"/>
</dbReference>
<keyword evidence="5 8" id="KW-0812">Transmembrane</keyword>
<dbReference type="PANTHER" id="PTHR30443:SF0">
    <property type="entry name" value="PHOSPHOETHANOLAMINE TRANSFERASE EPTA"/>
    <property type="match status" value="1"/>
</dbReference>
<feature type="transmembrane region" description="Helical" evidence="8">
    <location>
        <begin position="121"/>
        <end position="139"/>
    </location>
</feature>
<dbReference type="GO" id="GO:0005886">
    <property type="term" value="C:plasma membrane"/>
    <property type="evidence" value="ECO:0007669"/>
    <property type="project" value="UniProtKB-SubCell"/>
</dbReference>
<feature type="domain" description="Phosphoethanolamine transferase N-terminal" evidence="10">
    <location>
        <begin position="56"/>
        <end position="203"/>
    </location>
</feature>
<evidence type="ECO:0000259" key="10">
    <source>
        <dbReference type="Pfam" id="PF08019"/>
    </source>
</evidence>
<keyword evidence="6 8" id="KW-1133">Transmembrane helix</keyword>
<dbReference type="EMBL" id="LAZR01001596">
    <property type="protein sequence ID" value="KKN42211.1"/>
    <property type="molecule type" value="Genomic_DNA"/>
</dbReference>
<gene>
    <name evidence="11" type="ORF">LCGC14_0715580</name>
</gene>
<evidence type="ECO:0000256" key="7">
    <source>
        <dbReference type="ARBA" id="ARBA00023136"/>
    </source>
</evidence>
<evidence type="ECO:0008006" key="12">
    <source>
        <dbReference type="Google" id="ProtNLM"/>
    </source>
</evidence>
<keyword evidence="7 8" id="KW-0472">Membrane</keyword>
<evidence type="ECO:0000256" key="6">
    <source>
        <dbReference type="ARBA" id="ARBA00022989"/>
    </source>
</evidence>
<proteinExistence type="predicted"/>
<dbReference type="AlphaFoldDB" id="A0A0F9SZB0"/>